<evidence type="ECO:0000313" key="3">
    <source>
        <dbReference type="EMBL" id="KAA8540735.1"/>
    </source>
</evidence>
<feature type="domain" description="Retrovirus-related Pol polyprotein from transposon TNT 1-94-like beta-barrel" evidence="2">
    <location>
        <begin position="120"/>
        <end position="163"/>
    </location>
</feature>
<reference evidence="3 4" key="1">
    <citation type="submission" date="2019-09" db="EMBL/GenBank/DDBJ databases">
        <title>A chromosome-level genome assembly of the Chinese tupelo Nyssa sinensis.</title>
        <authorList>
            <person name="Yang X."/>
            <person name="Kang M."/>
            <person name="Yang Y."/>
            <person name="Xiong H."/>
            <person name="Wang M."/>
            <person name="Zhang Z."/>
            <person name="Wang Z."/>
            <person name="Wu H."/>
            <person name="Ma T."/>
            <person name="Liu J."/>
            <person name="Xi Z."/>
        </authorList>
    </citation>
    <scope>NUCLEOTIDE SEQUENCE [LARGE SCALE GENOMIC DNA]</scope>
    <source>
        <strain evidence="3">J267</strain>
        <tissue evidence="3">Leaf</tissue>
    </source>
</reference>
<proteinExistence type="predicted"/>
<dbReference type="AlphaFoldDB" id="A0A5J5BC09"/>
<evidence type="ECO:0000313" key="4">
    <source>
        <dbReference type="Proteomes" id="UP000325577"/>
    </source>
</evidence>
<evidence type="ECO:0000259" key="2">
    <source>
        <dbReference type="Pfam" id="PF22936"/>
    </source>
</evidence>
<dbReference type="OrthoDB" id="1749397at2759"/>
<sequence length="228" mass="24885">MVITRAIIKDVIIAKVHTVTPSRDHRRDNQPSYPRYGYGNNFPRDPGNNFPRNQAFSRHNQPHCQICKKPGHTVDRCRFCYARDNRTSDDRSTLAQSFVGLHLSSHASSDSIVDHIEPHWLADSGATSYMTSNPAFLCQFSPYTGNDGVYVGNGNSLHISRVGYSHGEDTLGGSRSYGILPTPSTTSPVSLPLVVPPTLICGSPTPLQSSLTTTMPELGATTPTSPFV</sequence>
<dbReference type="InterPro" id="IPR054722">
    <property type="entry name" value="PolX-like_BBD"/>
</dbReference>
<dbReference type="EMBL" id="CM018036">
    <property type="protein sequence ID" value="KAA8540735.1"/>
    <property type="molecule type" value="Genomic_DNA"/>
</dbReference>
<evidence type="ECO:0000256" key="1">
    <source>
        <dbReference type="SAM" id="MobiDB-lite"/>
    </source>
</evidence>
<keyword evidence="4" id="KW-1185">Reference proteome</keyword>
<dbReference type="Proteomes" id="UP000325577">
    <property type="component" value="Linkage Group LG13"/>
</dbReference>
<protein>
    <recommendedName>
        <fullName evidence="2">Retrovirus-related Pol polyprotein from transposon TNT 1-94-like beta-barrel domain-containing protein</fullName>
    </recommendedName>
</protein>
<feature type="region of interest" description="Disordered" evidence="1">
    <location>
        <begin position="20"/>
        <end position="50"/>
    </location>
</feature>
<gene>
    <name evidence="3" type="ORF">F0562_024346</name>
</gene>
<dbReference type="Pfam" id="PF22936">
    <property type="entry name" value="Pol_BBD"/>
    <property type="match status" value="1"/>
</dbReference>
<organism evidence="3 4">
    <name type="scientific">Nyssa sinensis</name>
    <dbReference type="NCBI Taxonomy" id="561372"/>
    <lineage>
        <taxon>Eukaryota</taxon>
        <taxon>Viridiplantae</taxon>
        <taxon>Streptophyta</taxon>
        <taxon>Embryophyta</taxon>
        <taxon>Tracheophyta</taxon>
        <taxon>Spermatophyta</taxon>
        <taxon>Magnoliopsida</taxon>
        <taxon>eudicotyledons</taxon>
        <taxon>Gunneridae</taxon>
        <taxon>Pentapetalae</taxon>
        <taxon>asterids</taxon>
        <taxon>Cornales</taxon>
        <taxon>Nyssaceae</taxon>
        <taxon>Nyssa</taxon>
    </lineage>
</organism>
<name>A0A5J5BC09_9ASTE</name>
<accession>A0A5J5BC09</accession>